<evidence type="ECO:0000256" key="1">
    <source>
        <dbReference type="SAM" id="MobiDB-lite"/>
    </source>
</evidence>
<name>A0A7J6XGS1_THATH</name>
<reference evidence="2 3" key="1">
    <citation type="submission" date="2020-06" db="EMBL/GenBank/DDBJ databases">
        <title>Transcriptomic and genomic resources for Thalictrum thalictroides and T. hernandezii: Facilitating candidate gene discovery in an emerging model plant lineage.</title>
        <authorList>
            <person name="Arias T."/>
            <person name="Riano-Pachon D.M."/>
            <person name="Di Stilio V.S."/>
        </authorList>
    </citation>
    <scope>NUCLEOTIDE SEQUENCE [LARGE SCALE GENOMIC DNA]</scope>
    <source>
        <strain evidence="3">cv. WT478/WT964</strain>
        <tissue evidence="2">Leaves</tissue>
    </source>
</reference>
<evidence type="ECO:0000313" key="3">
    <source>
        <dbReference type="Proteomes" id="UP000554482"/>
    </source>
</evidence>
<proteinExistence type="predicted"/>
<sequence length="74" mass="8205">MRAGNQTTQNFRPSNVFNFRTGNTTMSPSRLADLLGVDMNTQSSTSNPTQRSSQASNPTQRSTQGSIRPTRWMP</sequence>
<comment type="caution">
    <text evidence="2">The sequence shown here is derived from an EMBL/GenBank/DDBJ whole genome shotgun (WGS) entry which is preliminary data.</text>
</comment>
<accession>A0A7J6XGS1</accession>
<dbReference type="EMBL" id="JABWDY010000215">
    <property type="protein sequence ID" value="KAF5208275.1"/>
    <property type="molecule type" value="Genomic_DNA"/>
</dbReference>
<dbReference type="Proteomes" id="UP000554482">
    <property type="component" value="Unassembled WGS sequence"/>
</dbReference>
<feature type="compositionally biased region" description="Polar residues" evidence="1">
    <location>
        <begin position="39"/>
        <end position="67"/>
    </location>
</feature>
<protein>
    <submittedName>
        <fullName evidence="2">Uncharacterized protein</fullName>
    </submittedName>
</protein>
<feature type="compositionally biased region" description="Polar residues" evidence="1">
    <location>
        <begin position="1"/>
        <end position="28"/>
    </location>
</feature>
<organism evidence="2 3">
    <name type="scientific">Thalictrum thalictroides</name>
    <name type="common">Rue-anemone</name>
    <name type="synonym">Anemone thalictroides</name>
    <dbReference type="NCBI Taxonomy" id="46969"/>
    <lineage>
        <taxon>Eukaryota</taxon>
        <taxon>Viridiplantae</taxon>
        <taxon>Streptophyta</taxon>
        <taxon>Embryophyta</taxon>
        <taxon>Tracheophyta</taxon>
        <taxon>Spermatophyta</taxon>
        <taxon>Magnoliopsida</taxon>
        <taxon>Ranunculales</taxon>
        <taxon>Ranunculaceae</taxon>
        <taxon>Thalictroideae</taxon>
        <taxon>Thalictrum</taxon>
    </lineage>
</organism>
<gene>
    <name evidence="2" type="ORF">FRX31_002139</name>
</gene>
<feature type="region of interest" description="Disordered" evidence="1">
    <location>
        <begin position="1"/>
        <end position="74"/>
    </location>
</feature>
<evidence type="ECO:0000313" key="2">
    <source>
        <dbReference type="EMBL" id="KAF5208275.1"/>
    </source>
</evidence>
<dbReference type="AlphaFoldDB" id="A0A7J6XGS1"/>
<keyword evidence="3" id="KW-1185">Reference proteome</keyword>